<proteinExistence type="predicted"/>
<feature type="domain" description="MobA/VirD2-like nuclease" evidence="1">
    <location>
        <begin position="65"/>
        <end position="142"/>
    </location>
</feature>
<evidence type="ECO:0000259" key="1">
    <source>
        <dbReference type="Pfam" id="PF03432"/>
    </source>
</evidence>
<evidence type="ECO:0000313" key="2">
    <source>
        <dbReference type="EMBL" id="ORI09484.1"/>
    </source>
</evidence>
<organism evidence="2">
    <name type="scientific">Campylobacter concisus</name>
    <dbReference type="NCBI Taxonomy" id="199"/>
    <lineage>
        <taxon>Bacteria</taxon>
        <taxon>Pseudomonadati</taxon>
        <taxon>Campylobacterota</taxon>
        <taxon>Epsilonproteobacteria</taxon>
        <taxon>Campylobacterales</taxon>
        <taxon>Campylobacteraceae</taxon>
        <taxon>Campylobacter</taxon>
    </lineage>
</organism>
<gene>
    <name evidence="2" type="ORF">A3835_09590</name>
</gene>
<keyword evidence="2" id="KW-0614">Plasmid</keyword>
<accession>A0A1X0U4B3</accession>
<dbReference type="AlphaFoldDB" id="A0A1X0U4B3"/>
<dbReference type="Pfam" id="PF03432">
    <property type="entry name" value="Relaxase"/>
    <property type="match status" value="1"/>
</dbReference>
<protein>
    <recommendedName>
        <fullName evidence="1">MobA/VirD2-like nuclease domain-containing protein</fullName>
    </recommendedName>
</protein>
<comment type="caution">
    <text evidence="2">The sequence shown here is derived from an EMBL/GenBank/DDBJ whole genome shotgun (WGS) entry which is preliminary data.</text>
</comment>
<reference evidence="2" key="1">
    <citation type="journal article" date="2017" name="Gene Rep">
        <title>The ribosomal RNA operon (rrn) of Campylobacter concisus supports molecular typing to genomospecies level.</title>
        <authorList>
            <person name="Huq M."/>
            <person name="Van T.T.H."/>
            <person name="Gurtler V."/>
            <person name="Elshagmani E."/>
            <person name="Allemailem K.S."/>
            <person name="Smooker P.M."/>
            <person name="Istivan T.S."/>
        </authorList>
    </citation>
    <scope>NUCLEOTIDE SEQUENCE [LARGE SCALE GENOMIC DNA]</scope>
    <source>
        <strain evidence="2">RCH 26</strain>
        <plasmid evidence="2">unnamed 2</plasmid>
    </source>
</reference>
<dbReference type="EMBL" id="LVWL01000009">
    <property type="protein sequence ID" value="ORI09484.1"/>
    <property type="molecule type" value="Genomic_DNA"/>
</dbReference>
<geneLocation type="plasmid" evidence="2">
    <name>unnamed 2</name>
</geneLocation>
<sequence>MEVVIKFTGSSKNYEGLKAHLRYISRNGEVEVQSSDGCKFIGKSDLNILSESFNSGDRIPTQREIRDNSLKEQREVIHVVFSMKDYQFASGAKIKKVAMNCVSKMYPDNYFCIAIHNDTDNPHCHLVLKVKDYLGRRINPKNLI</sequence>
<dbReference type="InterPro" id="IPR005094">
    <property type="entry name" value="Endonuclease_MobA/VirD2"/>
</dbReference>
<dbReference type="Proteomes" id="UP000192671">
    <property type="component" value="Plasmid unnamed 2"/>
</dbReference>
<name>A0A1X0U4B3_9BACT</name>